<dbReference type="Proteomes" id="UP001165289">
    <property type="component" value="Unassembled WGS sequence"/>
</dbReference>
<organism evidence="2 3">
    <name type="scientific">Oopsacas minuta</name>
    <dbReference type="NCBI Taxonomy" id="111878"/>
    <lineage>
        <taxon>Eukaryota</taxon>
        <taxon>Metazoa</taxon>
        <taxon>Porifera</taxon>
        <taxon>Hexactinellida</taxon>
        <taxon>Hexasterophora</taxon>
        <taxon>Lyssacinosida</taxon>
        <taxon>Leucopsacidae</taxon>
        <taxon>Oopsacas</taxon>
    </lineage>
</organism>
<sequence>MVSNYSYHIATHLTTLNVDDAVNSDYIQPSSSTALPSISVFSTKPEIDMQQPKRAPQMKYGPYNNKKDTEKYTTTSNSSYTGLGRGKGKILHPVALLQRGQQYKRPTEPVNYEYEKEFVPKKDPKEPISLTPDSNPSFPFTKSEPLHKPERYSTQRMKQAQSADHNNVTTSNVGIPVMNANSPNPGLNRPPSTQDQGYNASMRIGEHPQQETRSSMMDVPYSEFYPTPYKEEMVGNQMSAMHPFNMMPDYMISPDVMKEGDFQQMQFPPFIPQEMTMNMKGAPNMMGGIPYISNPPEYTMGSEVPPNLQSDLFVPMQSYYPPI</sequence>
<evidence type="ECO:0000313" key="3">
    <source>
        <dbReference type="Proteomes" id="UP001165289"/>
    </source>
</evidence>
<comment type="caution">
    <text evidence="2">The sequence shown here is derived from an EMBL/GenBank/DDBJ whole genome shotgun (WGS) entry which is preliminary data.</text>
</comment>
<feature type="region of interest" description="Disordered" evidence="1">
    <location>
        <begin position="118"/>
        <end position="146"/>
    </location>
</feature>
<dbReference type="AlphaFoldDB" id="A0AAV7JV00"/>
<evidence type="ECO:0000313" key="2">
    <source>
        <dbReference type="EMBL" id="KAI6652716.1"/>
    </source>
</evidence>
<evidence type="ECO:0000256" key="1">
    <source>
        <dbReference type="SAM" id="MobiDB-lite"/>
    </source>
</evidence>
<protein>
    <submittedName>
        <fullName evidence="2">Uncharacterized protein</fullName>
    </submittedName>
</protein>
<gene>
    <name evidence="2" type="ORF">LOD99_4102</name>
</gene>
<reference evidence="2 3" key="1">
    <citation type="journal article" date="2023" name="BMC Biol.">
        <title>The compact genome of the sponge Oopsacas minuta (Hexactinellida) is lacking key metazoan core genes.</title>
        <authorList>
            <person name="Santini S."/>
            <person name="Schenkelaars Q."/>
            <person name="Jourda C."/>
            <person name="Duchesne M."/>
            <person name="Belahbib H."/>
            <person name="Rocher C."/>
            <person name="Selva M."/>
            <person name="Riesgo A."/>
            <person name="Vervoort M."/>
            <person name="Leys S.P."/>
            <person name="Kodjabachian L."/>
            <person name="Le Bivic A."/>
            <person name="Borchiellini C."/>
            <person name="Claverie J.M."/>
            <person name="Renard E."/>
        </authorList>
    </citation>
    <scope>NUCLEOTIDE SEQUENCE [LARGE SCALE GENOMIC DNA]</scope>
    <source>
        <strain evidence="2">SPO-2</strain>
    </source>
</reference>
<keyword evidence="3" id="KW-1185">Reference proteome</keyword>
<feature type="compositionally biased region" description="Polar residues" evidence="1">
    <location>
        <begin position="72"/>
        <end position="81"/>
    </location>
</feature>
<name>A0AAV7JV00_9METZ</name>
<feature type="compositionally biased region" description="Polar residues" evidence="1">
    <location>
        <begin position="131"/>
        <end position="140"/>
    </location>
</feature>
<proteinExistence type="predicted"/>
<feature type="region of interest" description="Disordered" evidence="1">
    <location>
        <begin position="48"/>
        <end position="85"/>
    </location>
</feature>
<dbReference type="EMBL" id="JAKMXF010000297">
    <property type="protein sequence ID" value="KAI6652716.1"/>
    <property type="molecule type" value="Genomic_DNA"/>
</dbReference>
<accession>A0AAV7JV00</accession>